<sequence>MKPKWYISFEPAAPGKDRIYRRETKTFLTEAEAKAFARMILERALRISAGTINPAQPKRVIGSPRELSEWLSRT</sequence>
<dbReference type="Proteomes" id="UP000290401">
    <property type="component" value="Unassembled WGS sequence"/>
</dbReference>
<evidence type="ECO:0000313" key="2">
    <source>
        <dbReference type="EMBL" id="RXH11221.1"/>
    </source>
</evidence>
<dbReference type="AlphaFoldDB" id="A0AAE5X1N7"/>
<reference evidence="2 4" key="2">
    <citation type="submission" date="2018-10" db="EMBL/GenBank/DDBJ databases">
        <title>Bradyrhizobium sp. nov., effective nodules isolated from peanut in China.</title>
        <authorList>
            <person name="Li Y."/>
        </authorList>
    </citation>
    <scope>NUCLEOTIDE SEQUENCE [LARGE SCALE GENOMIC DNA]</scope>
    <source>
        <strain evidence="2 4">CCBAU 53426</strain>
    </source>
</reference>
<evidence type="ECO:0000313" key="4">
    <source>
        <dbReference type="Proteomes" id="UP000290401"/>
    </source>
</evidence>
<accession>A0AAE5X1N7</accession>
<dbReference type="KEGG" id="bgz:XH91_18200"/>
<proteinExistence type="predicted"/>
<protein>
    <submittedName>
        <fullName evidence="1">Uncharacterized protein</fullName>
    </submittedName>
</protein>
<evidence type="ECO:0000313" key="1">
    <source>
        <dbReference type="EMBL" id="QAU47098.1"/>
    </source>
</evidence>
<organism evidence="1 3">
    <name type="scientific">Bradyrhizobium guangzhouense</name>
    <dbReference type="NCBI Taxonomy" id="1325095"/>
    <lineage>
        <taxon>Bacteria</taxon>
        <taxon>Pseudomonadati</taxon>
        <taxon>Pseudomonadota</taxon>
        <taxon>Alphaproteobacteria</taxon>
        <taxon>Hyphomicrobiales</taxon>
        <taxon>Nitrobacteraceae</taxon>
        <taxon>Bradyrhizobium</taxon>
    </lineage>
</organism>
<name>A0AAE5X1N7_9BRAD</name>
<dbReference type="EMBL" id="CP030053">
    <property type="protein sequence ID" value="QAU47098.1"/>
    <property type="molecule type" value="Genomic_DNA"/>
</dbReference>
<evidence type="ECO:0000313" key="3">
    <source>
        <dbReference type="Proteomes" id="UP000288972"/>
    </source>
</evidence>
<keyword evidence="4" id="KW-1185">Reference proteome</keyword>
<reference evidence="1 3" key="1">
    <citation type="submission" date="2018-06" db="EMBL/GenBank/DDBJ databases">
        <title>Comparative genomics of rhizobia nodulating Arachis hypogaea in China.</title>
        <authorList>
            <person name="Li Y."/>
        </authorList>
    </citation>
    <scope>NUCLEOTIDE SEQUENCE [LARGE SCALE GENOMIC DNA]</scope>
    <source>
        <strain evidence="1 3">CCBAU 51670</strain>
    </source>
</reference>
<gene>
    <name evidence="2" type="ORF">EAS56_20560</name>
    <name evidence="1" type="ORF">XH91_18200</name>
</gene>
<dbReference type="Proteomes" id="UP000288972">
    <property type="component" value="Chromosome"/>
</dbReference>
<dbReference type="EMBL" id="RDQZ01000017">
    <property type="protein sequence ID" value="RXH11221.1"/>
    <property type="molecule type" value="Genomic_DNA"/>
</dbReference>